<reference evidence="1" key="1">
    <citation type="submission" date="2018-02" db="EMBL/GenBank/DDBJ databases">
        <title>Rhizophora mucronata_Transcriptome.</title>
        <authorList>
            <person name="Meera S.P."/>
            <person name="Sreeshan A."/>
            <person name="Augustine A."/>
        </authorList>
    </citation>
    <scope>NUCLEOTIDE SEQUENCE</scope>
    <source>
        <tissue evidence="1">Leaf</tissue>
    </source>
</reference>
<dbReference type="AlphaFoldDB" id="A0A2P2QBZ3"/>
<dbReference type="EMBL" id="GGEC01084034">
    <property type="protein sequence ID" value="MBX64518.1"/>
    <property type="molecule type" value="Transcribed_RNA"/>
</dbReference>
<accession>A0A2P2QBZ3</accession>
<name>A0A2P2QBZ3_RHIMU</name>
<protein>
    <submittedName>
        <fullName evidence="1">Uncharacterized protein</fullName>
    </submittedName>
</protein>
<proteinExistence type="predicted"/>
<organism evidence="1">
    <name type="scientific">Rhizophora mucronata</name>
    <name type="common">Asiatic mangrove</name>
    <dbReference type="NCBI Taxonomy" id="61149"/>
    <lineage>
        <taxon>Eukaryota</taxon>
        <taxon>Viridiplantae</taxon>
        <taxon>Streptophyta</taxon>
        <taxon>Embryophyta</taxon>
        <taxon>Tracheophyta</taxon>
        <taxon>Spermatophyta</taxon>
        <taxon>Magnoliopsida</taxon>
        <taxon>eudicotyledons</taxon>
        <taxon>Gunneridae</taxon>
        <taxon>Pentapetalae</taxon>
        <taxon>rosids</taxon>
        <taxon>fabids</taxon>
        <taxon>Malpighiales</taxon>
        <taxon>Rhizophoraceae</taxon>
        <taxon>Rhizophora</taxon>
    </lineage>
</organism>
<evidence type="ECO:0000313" key="1">
    <source>
        <dbReference type="EMBL" id="MBX64518.1"/>
    </source>
</evidence>
<sequence>MLVVGMLSSFCSCLHVLAVCCHLQLYGCGCMIRIYLLLIH</sequence>